<proteinExistence type="predicted"/>
<gene>
    <name evidence="1" type="ORF">C5746_39640</name>
</gene>
<name>A0A2Z5JP39_STRAR</name>
<dbReference type="AlphaFoldDB" id="A0A2Z5JP39"/>
<dbReference type="Proteomes" id="UP000252698">
    <property type="component" value="Chromosome"/>
</dbReference>
<evidence type="ECO:0000313" key="2">
    <source>
        <dbReference type="Proteomes" id="UP000252698"/>
    </source>
</evidence>
<evidence type="ECO:0000313" key="1">
    <source>
        <dbReference type="EMBL" id="AXE82024.1"/>
    </source>
</evidence>
<organism evidence="1 2">
    <name type="scientific">Streptomyces atratus</name>
    <dbReference type="NCBI Taxonomy" id="1893"/>
    <lineage>
        <taxon>Bacteria</taxon>
        <taxon>Bacillati</taxon>
        <taxon>Actinomycetota</taxon>
        <taxon>Actinomycetes</taxon>
        <taxon>Kitasatosporales</taxon>
        <taxon>Streptomycetaceae</taxon>
        <taxon>Streptomyces</taxon>
    </lineage>
</organism>
<accession>A0A2Z5JP39</accession>
<protein>
    <submittedName>
        <fullName evidence="1">Uncharacterized protein</fullName>
    </submittedName>
</protein>
<reference evidence="1 2" key="1">
    <citation type="journal article" date="2018" name="Front. Microbiol.">
        <title>Genome Sequencing of Streptomyces atratus SCSIOZH16 and Activation Production of Nocardamine via Metabolic Engineering.</title>
        <authorList>
            <person name="Li Y."/>
            <person name="Zhang C."/>
            <person name="Liu C."/>
            <person name="Ju J."/>
            <person name="Ma J."/>
        </authorList>
    </citation>
    <scope>NUCLEOTIDE SEQUENCE [LARGE SCALE GENOMIC DNA]</scope>
    <source>
        <strain evidence="1 2">SCSIO_ZH16</strain>
    </source>
</reference>
<dbReference type="KEGG" id="sata:C5746_39640"/>
<dbReference type="EMBL" id="CP027306">
    <property type="protein sequence ID" value="AXE82024.1"/>
    <property type="molecule type" value="Genomic_DNA"/>
</dbReference>
<sequence>MEICDGPTPDDTSVLMERAHQSGPLSHLCSLGLVTVQMLKESAEARAVDAPAFFREAACHHALPNALTSPFRLG</sequence>